<organism evidence="2 3">
    <name type="scientific">Fusarium zealandicum</name>
    <dbReference type="NCBI Taxonomy" id="1053134"/>
    <lineage>
        <taxon>Eukaryota</taxon>
        <taxon>Fungi</taxon>
        <taxon>Dikarya</taxon>
        <taxon>Ascomycota</taxon>
        <taxon>Pezizomycotina</taxon>
        <taxon>Sordariomycetes</taxon>
        <taxon>Hypocreomycetidae</taxon>
        <taxon>Hypocreales</taxon>
        <taxon>Nectriaceae</taxon>
        <taxon>Fusarium</taxon>
        <taxon>Fusarium staphyleae species complex</taxon>
    </lineage>
</organism>
<name>A0A8H4UMQ0_9HYPO</name>
<dbReference type="AlphaFoldDB" id="A0A8H4UMQ0"/>
<reference evidence="2" key="1">
    <citation type="journal article" date="2020" name="BMC Genomics">
        <title>Correction to: Identification and distribution of gene clusters required for synthesis of sphingolipid metabolism inhibitors in diverse species of the filamentous fungus Fusarium.</title>
        <authorList>
            <person name="Kim H.S."/>
            <person name="Lohmar J.M."/>
            <person name="Busman M."/>
            <person name="Brown D.W."/>
            <person name="Naumann T.A."/>
            <person name="Divon H.H."/>
            <person name="Lysoe E."/>
            <person name="Uhlig S."/>
            <person name="Proctor R.H."/>
        </authorList>
    </citation>
    <scope>NUCLEOTIDE SEQUENCE</scope>
    <source>
        <strain evidence="2">NRRL 22465</strain>
    </source>
</reference>
<sequence>MHFSKLILAVLPALALAEDTTTQTSTAVFTKTYYLSSVHTITATGFTTTTAVVELTTEVETSTMAETTSSAIVKSETSSFIPVANSTTHHATPKSTIAGTGSVVISATGGASEPTQVIDNGGSAVAAGKLAVAGVVGMVVAAIL</sequence>
<feature type="chain" id="PRO_5034995414" evidence="1">
    <location>
        <begin position="18"/>
        <end position="144"/>
    </location>
</feature>
<keyword evidence="3" id="KW-1185">Reference proteome</keyword>
<reference evidence="2" key="2">
    <citation type="submission" date="2020-05" db="EMBL/GenBank/DDBJ databases">
        <authorList>
            <person name="Kim H.-S."/>
            <person name="Proctor R.H."/>
            <person name="Brown D.W."/>
        </authorList>
    </citation>
    <scope>NUCLEOTIDE SEQUENCE</scope>
    <source>
        <strain evidence="2">NRRL 22465</strain>
    </source>
</reference>
<feature type="signal peptide" evidence="1">
    <location>
        <begin position="1"/>
        <end position="17"/>
    </location>
</feature>
<evidence type="ECO:0000313" key="3">
    <source>
        <dbReference type="Proteomes" id="UP000635477"/>
    </source>
</evidence>
<comment type="caution">
    <text evidence="2">The sequence shown here is derived from an EMBL/GenBank/DDBJ whole genome shotgun (WGS) entry which is preliminary data.</text>
</comment>
<gene>
    <name evidence="2" type="ORF">FZEAL_3926</name>
</gene>
<dbReference type="Proteomes" id="UP000635477">
    <property type="component" value="Unassembled WGS sequence"/>
</dbReference>
<accession>A0A8H4UMQ0</accession>
<keyword evidence="1" id="KW-0732">Signal</keyword>
<dbReference type="EMBL" id="JABEYC010000262">
    <property type="protein sequence ID" value="KAF4979972.1"/>
    <property type="molecule type" value="Genomic_DNA"/>
</dbReference>
<evidence type="ECO:0000313" key="2">
    <source>
        <dbReference type="EMBL" id="KAF4979972.1"/>
    </source>
</evidence>
<proteinExistence type="predicted"/>
<protein>
    <submittedName>
        <fullName evidence="2">Uncharacterized protein</fullName>
    </submittedName>
</protein>
<evidence type="ECO:0000256" key="1">
    <source>
        <dbReference type="SAM" id="SignalP"/>
    </source>
</evidence>